<keyword evidence="3 8" id="KW-0479">Metal-binding</keyword>
<dbReference type="Pfam" id="PF00271">
    <property type="entry name" value="Helicase_C"/>
    <property type="match status" value="1"/>
</dbReference>
<dbReference type="CDD" id="cd18804">
    <property type="entry name" value="SF2_C_priA"/>
    <property type="match status" value="1"/>
</dbReference>
<feature type="binding site" evidence="8">
    <location>
        <position position="529"/>
    </location>
    <ligand>
        <name>Zn(2+)</name>
        <dbReference type="ChEBI" id="CHEBI:29105"/>
        <label>2</label>
    </ligand>
</feature>
<gene>
    <name evidence="8 11" type="primary">priA</name>
    <name evidence="11" type="ORF">KQI75_01200</name>
</gene>
<keyword evidence="5 8" id="KW-0862">Zinc</keyword>
<name>A0ABS6ENI2_9FIRM</name>
<comment type="function">
    <text evidence="8">Initiates the restart of stalled replication forks, which reloads the replicative helicase on sites other than the origin of replication. Recognizes and binds to abandoned replication forks and remodels them to uncover a helicase loading site. Promotes assembly of the primosome at these replication forks.</text>
</comment>
<evidence type="ECO:0000313" key="12">
    <source>
        <dbReference type="Proteomes" id="UP000783588"/>
    </source>
</evidence>
<evidence type="ECO:0000256" key="5">
    <source>
        <dbReference type="ARBA" id="ARBA00022833"/>
    </source>
</evidence>
<feature type="binding site" evidence="8">
    <location>
        <position position="547"/>
    </location>
    <ligand>
        <name>Zn(2+)</name>
        <dbReference type="ChEBI" id="CHEBI:29105"/>
        <label>2</label>
    </ligand>
</feature>
<evidence type="ECO:0000256" key="7">
    <source>
        <dbReference type="ARBA" id="ARBA00023125"/>
    </source>
</evidence>
<feature type="binding site" evidence="8">
    <location>
        <position position="523"/>
    </location>
    <ligand>
        <name>Zn(2+)</name>
        <dbReference type="ChEBI" id="CHEBI:29105"/>
        <label>1</label>
    </ligand>
</feature>
<dbReference type="InterPro" id="IPR041222">
    <property type="entry name" value="PriA_3primeBD"/>
</dbReference>
<evidence type="ECO:0000256" key="1">
    <source>
        <dbReference type="ARBA" id="ARBA00022515"/>
    </source>
</evidence>
<feature type="binding site" evidence="8">
    <location>
        <position position="532"/>
    </location>
    <ligand>
        <name>Zn(2+)</name>
        <dbReference type="ChEBI" id="CHEBI:29105"/>
        <label>2</label>
    </ligand>
</feature>
<reference evidence="11 12" key="1">
    <citation type="submission" date="2021-06" db="EMBL/GenBank/DDBJ databases">
        <authorList>
            <person name="Sun Q."/>
            <person name="Li D."/>
        </authorList>
    </citation>
    <scope>NUCLEOTIDE SEQUENCE [LARGE SCALE GENOMIC DNA]</scope>
    <source>
        <strain evidence="11 12">MSJd-7</strain>
    </source>
</reference>
<comment type="subunit">
    <text evidence="8">Component of the replication restart primosome.</text>
</comment>
<keyword evidence="1 8" id="KW-0639">Primosome</keyword>
<dbReference type="PANTHER" id="PTHR30580:SF0">
    <property type="entry name" value="PRIMOSOMAL PROTEIN N"/>
    <property type="match status" value="1"/>
</dbReference>
<keyword evidence="4 8" id="KW-0547">Nucleotide-binding</keyword>
<keyword evidence="12" id="KW-1185">Reference proteome</keyword>
<evidence type="ECO:0000256" key="6">
    <source>
        <dbReference type="ARBA" id="ARBA00022840"/>
    </source>
</evidence>
<dbReference type="SMART" id="SM00487">
    <property type="entry name" value="DEXDc"/>
    <property type="match status" value="1"/>
</dbReference>
<dbReference type="Proteomes" id="UP000783588">
    <property type="component" value="Unassembled WGS sequence"/>
</dbReference>
<feature type="domain" description="Helicase ATP-binding" evidence="9">
    <location>
        <begin position="292"/>
        <end position="458"/>
    </location>
</feature>
<evidence type="ECO:0000259" key="10">
    <source>
        <dbReference type="PROSITE" id="PS51194"/>
    </source>
</evidence>
<dbReference type="HAMAP" id="MF_00983">
    <property type="entry name" value="PriA"/>
    <property type="match status" value="1"/>
</dbReference>
<comment type="cofactor">
    <cofactor evidence="8">
        <name>Zn(2+)</name>
        <dbReference type="ChEBI" id="CHEBI:29105"/>
    </cofactor>
    <text evidence="8">Binds 2 zinc ions per subunit.</text>
</comment>
<protein>
    <recommendedName>
        <fullName evidence="8">Replication restart protein PriA</fullName>
    </recommendedName>
    <alternativeName>
        <fullName evidence="8">ATP-dependent DNA helicase PriA</fullName>
        <ecNumber evidence="8">5.6.2.4</ecNumber>
    </alternativeName>
    <alternativeName>
        <fullName evidence="8">DNA 3'-5' helicase PriA</fullName>
    </alternativeName>
</protein>
<dbReference type="Pfam" id="PF18319">
    <property type="entry name" value="Zn_ribbon_PriA"/>
    <property type="match status" value="1"/>
</dbReference>
<evidence type="ECO:0000256" key="8">
    <source>
        <dbReference type="HAMAP-Rule" id="MF_00983"/>
    </source>
</evidence>
<organism evidence="11 12">
    <name type="scientific">Butyricicoccus intestinisimiae</name>
    <dbReference type="NCBI Taxonomy" id="2841509"/>
    <lineage>
        <taxon>Bacteria</taxon>
        <taxon>Bacillati</taxon>
        <taxon>Bacillota</taxon>
        <taxon>Clostridia</taxon>
        <taxon>Eubacteriales</taxon>
        <taxon>Butyricicoccaceae</taxon>
        <taxon>Butyricicoccus</taxon>
    </lineage>
</organism>
<accession>A0ABS6ENI2</accession>
<evidence type="ECO:0000256" key="4">
    <source>
        <dbReference type="ARBA" id="ARBA00022741"/>
    </source>
</evidence>
<dbReference type="Pfam" id="PF17764">
    <property type="entry name" value="PriA_3primeBD"/>
    <property type="match status" value="1"/>
</dbReference>
<evidence type="ECO:0000313" key="11">
    <source>
        <dbReference type="EMBL" id="MBU5489255.1"/>
    </source>
</evidence>
<dbReference type="SMART" id="SM00490">
    <property type="entry name" value="HELICc"/>
    <property type="match status" value="1"/>
</dbReference>
<feature type="domain" description="Helicase C-terminal" evidence="10">
    <location>
        <begin position="555"/>
        <end position="709"/>
    </location>
</feature>
<dbReference type="NCBIfam" id="TIGR00595">
    <property type="entry name" value="priA"/>
    <property type="match status" value="1"/>
</dbReference>
<feature type="binding site" evidence="8">
    <location>
        <position position="520"/>
    </location>
    <ligand>
        <name>Zn(2+)</name>
        <dbReference type="ChEBI" id="CHEBI:29105"/>
        <label>1</label>
    </ligand>
</feature>
<comment type="similarity">
    <text evidence="8">Belongs to the helicase family. PriA subfamily.</text>
</comment>
<dbReference type="Pfam" id="PF00270">
    <property type="entry name" value="DEAD"/>
    <property type="match status" value="1"/>
</dbReference>
<dbReference type="InterPro" id="IPR005259">
    <property type="entry name" value="PriA"/>
</dbReference>
<dbReference type="PROSITE" id="PS51192">
    <property type="entry name" value="HELICASE_ATP_BIND_1"/>
    <property type="match status" value="1"/>
</dbReference>
<keyword evidence="6 8" id="KW-0067">ATP-binding</keyword>
<evidence type="ECO:0000256" key="2">
    <source>
        <dbReference type="ARBA" id="ARBA00022705"/>
    </source>
</evidence>
<keyword evidence="2 8" id="KW-0235">DNA replication</keyword>
<evidence type="ECO:0000256" key="3">
    <source>
        <dbReference type="ARBA" id="ARBA00022723"/>
    </source>
</evidence>
<comment type="catalytic activity">
    <reaction evidence="8">
        <text>Couples ATP hydrolysis with the unwinding of duplex DNA by translocating in the 3'-5' direction.</text>
        <dbReference type="EC" id="5.6.2.4"/>
    </reaction>
</comment>
<feature type="binding site" evidence="8">
    <location>
        <position position="550"/>
    </location>
    <ligand>
        <name>Zn(2+)</name>
        <dbReference type="ChEBI" id="CHEBI:29105"/>
        <label>2</label>
    </ligand>
</feature>
<dbReference type="RefSeq" id="WP_216468862.1">
    <property type="nucleotide sequence ID" value="NZ_JAHLQI010000001.1"/>
</dbReference>
<dbReference type="Pfam" id="PF18074">
    <property type="entry name" value="PriA_C"/>
    <property type="match status" value="1"/>
</dbReference>
<keyword evidence="8" id="KW-0347">Helicase</keyword>
<feature type="binding site" evidence="8">
    <location>
        <position position="560"/>
    </location>
    <ligand>
        <name>Zn(2+)</name>
        <dbReference type="ChEBI" id="CHEBI:29105"/>
        <label>1</label>
    </ligand>
</feature>
<keyword evidence="8" id="KW-0378">Hydrolase</keyword>
<dbReference type="CDD" id="cd17929">
    <property type="entry name" value="DEXHc_priA"/>
    <property type="match status" value="1"/>
</dbReference>
<dbReference type="PROSITE" id="PS51194">
    <property type="entry name" value="HELICASE_CTER"/>
    <property type="match status" value="1"/>
</dbReference>
<evidence type="ECO:0000259" key="9">
    <source>
        <dbReference type="PROSITE" id="PS51192"/>
    </source>
</evidence>
<keyword evidence="8" id="KW-0413">Isomerase</keyword>
<comment type="catalytic activity">
    <reaction evidence="8">
        <text>ATP + H2O = ADP + phosphate + H(+)</text>
        <dbReference type="Rhea" id="RHEA:13065"/>
        <dbReference type="ChEBI" id="CHEBI:15377"/>
        <dbReference type="ChEBI" id="CHEBI:15378"/>
        <dbReference type="ChEBI" id="CHEBI:30616"/>
        <dbReference type="ChEBI" id="CHEBI:43474"/>
        <dbReference type="ChEBI" id="CHEBI:456216"/>
        <dbReference type="EC" id="5.6.2.4"/>
    </reaction>
</comment>
<dbReference type="InterPro" id="IPR041236">
    <property type="entry name" value="PriA_C"/>
</dbReference>
<sequence>MKQEVCRVAISGATYAFDKLYDYDIPPELAGAVVPGVRVLIPFGRGDRTREAIVVRMGCDPRAQYERKCILEVLDAEPVLDEHALSLAAHLCSTLFCTFYDCARAMLPAGLWFRKTERYELTKSTTEAMRQELAATYPVLQNFSKRKRAIAVKKLTELCGGALPEQQIHALVQQHILQQTSTFDRRMNDKTVTMHRLGMPYDDAMAMAERGRSSVRMDIVSVLAQEGRMSRTDLKYMTGASDSTIRAMVKNGMLAQWEEQTFRLPEQPELSERKEFVLSQAQQTVYNRMEPLLLSGHPEAALLFGVTGSGKTQVYMRLIDRTLQAGKSAIVLVPEIGLTPQLICKFMAQFGSCTAVLHSALSVGERYDSWKRIRSGEARVIVGTRSAVFAPAQNLGLIILDEEQDDAYKSENSPRYHARDVAKYRAMQENAFVLLGSATPAIETFYGAETGKYPVLHLRERYSGAALPRVTIADMRGTIQQGYISAIGPVLRQAMQRCFAEGHQCILFLNRRGAAKQVTCPSCGWTPACPSCSVSMTYHSVNHRLMCHYCGKSIPVRRTCPNCGSTHLKWEGTGTQRLETELQQMFPERKILRMDADTTSTKGSHAKLLEAFAEDQADILLGTQMVTKGLDFDRVTLVGIVDADQSLFAQDYRARERTFSLLTQVVGRAGRRQTQGQAIIQTYHPQDEVILDAARQDYERFYEAEIERRRMLQCPPIAQLVVLTAVGERERDVLAALVAVKQRMESLMAGAFSDFCYPILGPAPATVVRVQNRYRYHLTIRCPDNKRRRALLDGILREAGASRNFRGVTMYADVNPMQI</sequence>
<dbReference type="InterPro" id="IPR040498">
    <property type="entry name" value="PriA_CRR"/>
</dbReference>
<comment type="caution">
    <text evidence="11">The sequence shown here is derived from an EMBL/GenBank/DDBJ whole genome shotgun (WGS) entry which is preliminary data.</text>
</comment>
<keyword evidence="7 8" id="KW-0238">DNA-binding</keyword>
<feature type="binding site" evidence="8">
    <location>
        <position position="563"/>
    </location>
    <ligand>
        <name>Zn(2+)</name>
        <dbReference type="ChEBI" id="CHEBI:29105"/>
        <label>1</label>
    </ligand>
</feature>
<dbReference type="InterPro" id="IPR001650">
    <property type="entry name" value="Helicase_C-like"/>
</dbReference>
<dbReference type="InterPro" id="IPR014001">
    <property type="entry name" value="Helicase_ATP-bd"/>
</dbReference>
<dbReference type="EMBL" id="JAHLQI010000001">
    <property type="protein sequence ID" value="MBU5489255.1"/>
    <property type="molecule type" value="Genomic_DNA"/>
</dbReference>
<dbReference type="EC" id="5.6.2.4" evidence="8"/>
<dbReference type="PANTHER" id="PTHR30580">
    <property type="entry name" value="PRIMOSOMAL PROTEIN N"/>
    <property type="match status" value="1"/>
</dbReference>
<proteinExistence type="inferred from homology"/>
<dbReference type="InterPro" id="IPR011545">
    <property type="entry name" value="DEAD/DEAH_box_helicase_dom"/>
</dbReference>